<dbReference type="AlphaFoldDB" id="A0A7S3HGN1"/>
<keyword evidence="1" id="KW-0175">Coiled coil</keyword>
<evidence type="ECO:0000313" key="2">
    <source>
        <dbReference type="EMBL" id="CAE0294825.1"/>
    </source>
</evidence>
<dbReference type="EMBL" id="HBIC01046477">
    <property type="protein sequence ID" value="CAE0294825.1"/>
    <property type="molecule type" value="Transcribed_RNA"/>
</dbReference>
<organism evidence="2">
    <name type="scientific">Spumella elongata</name>
    <dbReference type="NCBI Taxonomy" id="89044"/>
    <lineage>
        <taxon>Eukaryota</taxon>
        <taxon>Sar</taxon>
        <taxon>Stramenopiles</taxon>
        <taxon>Ochrophyta</taxon>
        <taxon>Chrysophyceae</taxon>
        <taxon>Chromulinales</taxon>
        <taxon>Chromulinaceae</taxon>
        <taxon>Spumella</taxon>
    </lineage>
</organism>
<protein>
    <submittedName>
        <fullName evidence="2">Uncharacterized protein</fullName>
    </submittedName>
</protein>
<sequence length="132" mass="15492">MGKAGDKAKLSEKFRNRLDEVNSTLNGLRSQLAKLDAKRAGAESDYDVTFTVMELVYKVQRKWPTKFAFFQTELGDRYEEIVEKVIDTAVKYLMWVKIQFKAQRDAFYADFKQVFPVVWERFLVENNVSDVF</sequence>
<accession>A0A7S3HGN1</accession>
<name>A0A7S3HGN1_9STRA</name>
<gene>
    <name evidence="2" type="ORF">SELO1098_LOCUS23677</name>
</gene>
<feature type="coiled-coil region" evidence="1">
    <location>
        <begin position="11"/>
        <end position="45"/>
    </location>
</feature>
<evidence type="ECO:0000256" key="1">
    <source>
        <dbReference type="SAM" id="Coils"/>
    </source>
</evidence>
<proteinExistence type="predicted"/>
<reference evidence="2" key="1">
    <citation type="submission" date="2021-01" db="EMBL/GenBank/DDBJ databases">
        <authorList>
            <person name="Corre E."/>
            <person name="Pelletier E."/>
            <person name="Niang G."/>
            <person name="Scheremetjew M."/>
            <person name="Finn R."/>
            <person name="Kale V."/>
            <person name="Holt S."/>
            <person name="Cochrane G."/>
            <person name="Meng A."/>
            <person name="Brown T."/>
            <person name="Cohen L."/>
        </authorList>
    </citation>
    <scope>NUCLEOTIDE SEQUENCE</scope>
    <source>
        <strain evidence="2">CCAP 955/1</strain>
    </source>
</reference>